<dbReference type="PROSITE" id="PS00697">
    <property type="entry name" value="DNA_LIGASE_A1"/>
    <property type="match status" value="1"/>
</dbReference>
<evidence type="ECO:0000256" key="3">
    <source>
        <dbReference type="ARBA" id="ARBA00022598"/>
    </source>
</evidence>
<dbReference type="AlphaFoldDB" id="A0A9X5ARC6"/>
<feature type="domain" description="ATP-dependent DNA ligase family profile" evidence="5">
    <location>
        <begin position="141"/>
        <end position="231"/>
    </location>
</feature>
<dbReference type="InterPro" id="IPR012340">
    <property type="entry name" value="NA-bd_OB-fold"/>
</dbReference>
<dbReference type="Pfam" id="PF01068">
    <property type="entry name" value="DNA_ligase_A_M"/>
    <property type="match status" value="1"/>
</dbReference>
<evidence type="ECO:0000313" key="7">
    <source>
        <dbReference type="Proteomes" id="UP000438991"/>
    </source>
</evidence>
<evidence type="ECO:0000256" key="2">
    <source>
        <dbReference type="ARBA" id="ARBA00012727"/>
    </source>
</evidence>
<evidence type="ECO:0000259" key="5">
    <source>
        <dbReference type="PROSITE" id="PS50160"/>
    </source>
</evidence>
<dbReference type="InterPro" id="IPR014146">
    <property type="entry name" value="LigD_ligase_dom"/>
</dbReference>
<comment type="similarity">
    <text evidence="1">Belongs to the ATP-dependent DNA ligase family.</text>
</comment>
<dbReference type="SUPFAM" id="SSF56091">
    <property type="entry name" value="DNA ligase/mRNA capping enzyme, catalytic domain"/>
    <property type="match status" value="1"/>
</dbReference>
<comment type="catalytic activity">
    <reaction evidence="4">
        <text>ATP + (deoxyribonucleotide)n-3'-hydroxyl + 5'-phospho-(deoxyribonucleotide)m = (deoxyribonucleotide)n+m + AMP + diphosphate.</text>
        <dbReference type="EC" id="6.5.1.1"/>
    </reaction>
</comment>
<dbReference type="GO" id="GO:0005524">
    <property type="term" value="F:ATP binding"/>
    <property type="evidence" value="ECO:0007669"/>
    <property type="project" value="InterPro"/>
</dbReference>
<evidence type="ECO:0000256" key="1">
    <source>
        <dbReference type="ARBA" id="ARBA00007572"/>
    </source>
</evidence>
<dbReference type="InterPro" id="IPR012310">
    <property type="entry name" value="DNA_ligase_ATP-dep_cent"/>
</dbReference>
<dbReference type="InterPro" id="IPR050191">
    <property type="entry name" value="ATP-dep_DNA_ligase"/>
</dbReference>
<protein>
    <recommendedName>
        <fullName evidence="2">DNA ligase (ATP)</fullName>
        <ecNumber evidence="2">6.5.1.1</ecNumber>
    </recommendedName>
</protein>
<dbReference type="PROSITE" id="PS50160">
    <property type="entry name" value="DNA_LIGASE_A3"/>
    <property type="match status" value="1"/>
</dbReference>
<dbReference type="InterPro" id="IPR012309">
    <property type="entry name" value="DNA_ligase_ATP-dep_C"/>
</dbReference>
<dbReference type="Proteomes" id="UP000438991">
    <property type="component" value="Unassembled WGS sequence"/>
</dbReference>
<dbReference type="GO" id="GO:0006281">
    <property type="term" value="P:DNA repair"/>
    <property type="evidence" value="ECO:0007669"/>
    <property type="project" value="InterPro"/>
</dbReference>
<dbReference type="Gene3D" id="2.40.50.140">
    <property type="entry name" value="Nucleic acid-binding proteins"/>
    <property type="match status" value="1"/>
</dbReference>
<dbReference type="GO" id="GO:0006310">
    <property type="term" value="P:DNA recombination"/>
    <property type="evidence" value="ECO:0007669"/>
    <property type="project" value="InterPro"/>
</dbReference>
<dbReference type="EC" id="6.5.1.1" evidence="2"/>
<evidence type="ECO:0000313" key="6">
    <source>
        <dbReference type="EMBL" id="MTW14913.1"/>
    </source>
</evidence>
<dbReference type="InterPro" id="IPR016059">
    <property type="entry name" value="DNA_ligase_ATP-dep_CS"/>
</dbReference>
<comment type="caution">
    <text evidence="6">The sequence shown here is derived from an EMBL/GenBank/DDBJ whole genome shotgun (WGS) entry which is preliminary data.</text>
</comment>
<dbReference type="CDD" id="cd07971">
    <property type="entry name" value="OBF_DNA_ligase_LigD"/>
    <property type="match status" value="1"/>
</dbReference>
<proteinExistence type="inferred from homology"/>
<gene>
    <name evidence="6" type="ORF">GJ689_01620</name>
</gene>
<dbReference type="Pfam" id="PF04679">
    <property type="entry name" value="DNA_ligase_A_C"/>
    <property type="match status" value="1"/>
</dbReference>
<accession>A0A9X5ARC6</accession>
<reference evidence="6 7" key="1">
    <citation type="submission" date="2019-11" db="EMBL/GenBank/DDBJ databases">
        <title>Whole-genome sequence of Rhodoplanes serenus DSM 18633, type strain.</title>
        <authorList>
            <person name="Kyndt J.A."/>
            <person name="Meyer T.E."/>
        </authorList>
    </citation>
    <scope>NUCLEOTIDE SEQUENCE [LARGE SCALE GENOMIC DNA]</scope>
    <source>
        <strain evidence="6 7">DSM 18633</strain>
    </source>
</reference>
<dbReference type="PANTHER" id="PTHR45674:SF4">
    <property type="entry name" value="DNA LIGASE 1"/>
    <property type="match status" value="1"/>
</dbReference>
<dbReference type="SUPFAM" id="SSF50249">
    <property type="entry name" value="Nucleic acid-binding proteins"/>
    <property type="match status" value="1"/>
</dbReference>
<dbReference type="Gene3D" id="3.30.470.30">
    <property type="entry name" value="DNA ligase/mRNA capping enzyme"/>
    <property type="match status" value="1"/>
</dbReference>
<dbReference type="RefSeq" id="WP_155478350.1">
    <property type="nucleotide sequence ID" value="NZ_WNKV01000001.1"/>
</dbReference>
<dbReference type="CDD" id="cd07906">
    <property type="entry name" value="Adenylation_DNA_ligase_LigD_LigC"/>
    <property type="match status" value="1"/>
</dbReference>
<evidence type="ECO:0000256" key="4">
    <source>
        <dbReference type="ARBA" id="ARBA00034003"/>
    </source>
</evidence>
<sequence>MQLIPGEHGRCRCIGLDVMAGMLSAALPEEVRTGARKRRQPSWIAPMLASLTQERFSREDWLFEPKWDGERCLVFSHGTELELLSRNRTRLNERYPELAPAFNQCAMNSFIADGEIVAFTGGITSFMQLPKRMQVENPSRSLLRQVPVYMYLFDLLYWNGYDLRRVPFRHRKALLHDAFPFGRRLRFTAHREKDGEAYYREACRKGWEGIIAKNGNSQYVSKRTRDWLKFKCEQGQEFVVGGYTEPQGHRIGFGALLLGVYRDERLHYAGKVGTGFDSAMLKVLAQRLRSIETNVSPFADYDIPQRGVYWVKPELVAQIAFTEWTKDGRLRHPRFRGLRDDKLPSEVIREG</sequence>
<dbReference type="PANTHER" id="PTHR45674">
    <property type="entry name" value="DNA LIGASE 1/3 FAMILY MEMBER"/>
    <property type="match status" value="1"/>
</dbReference>
<organism evidence="6 7">
    <name type="scientific">Rhodoplanes serenus</name>
    <dbReference type="NCBI Taxonomy" id="200615"/>
    <lineage>
        <taxon>Bacteria</taxon>
        <taxon>Pseudomonadati</taxon>
        <taxon>Pseudomonadota</taxon>
        <taxon>Alphaproteobacteria</taxon>
        <taxon>Hyphomicrobiales</taxon>
        <taxon>Nitrobacteraceae</taxon>
        <taxon>Rhodoplanes</taxon>
    </lineage>
</organism>
<keyword evidence="3 6" id="KW-0436">Ligase</keyword>
<dbReference type="NCBIfam" id="TIGR02779">
    <property type="entry name" value="NHEJ_ligase_lig"/>
    <property type="match status" value="1"/>
</dbReference>
<name>A0A9X5ARC6_9BRAD</name>
<dbReference type="GO" id="GO:0003910">
    <property type="term" value="F:DNA ligase (ATP) activity"/>
    <property type="evidence" value="ECO:0007669"/>
    <property type="project" value="UniProtKB-EC"/>
</dbReference>
<dbReference type="EMBL" id="WNKV01000001">
    <property type="protein sequence ID" value="MTW14913.1"/>
    <property type="molecule type" value="Genomic_DNA"/>
</dbReference>